<evidence type="ECO:0000313" key="4">
    <source>
        <dbReference type="Proteomes" id="UP000827092"/>
    </source>
</evidence>
<keyword evidence="1" id="KW-1133">Transmembrane helix</keyword>
<dbReference type="SUPFAM" id="SSF48726">
    <property type="entry name" value="Immunoglobulin"/>
    <property type="match status" value="2"/>
</dbReference>
<sequence length="343" mass="38838">MKVIAKNIQTDTSPATTRHRIIVRQYPDTAGWSEWMPWECPVTCGGGLGSRTRICYDPDLCRGPQEQTGECNPEPCPTSLEPQQQAVVTEIQNYLLATHQAFQLRTGDPVILPCKGSLTDYVNYYAPHAKVSWLRNGEALQPDNKRVTLMENQDLEIKQSSSKDNGIFLCILNLNPDTPITTSLSAVTVQNTKPDLVITVGNSLSLSCHGALLTKVYPNAVIRRWFHNSTFYKEFNDPNVDEISIDVSEYTHSGLWMCVVAESPGTYMREWPTNVVVVQVVPPSEVFKKLIEVKKKLMPLLMPLLPFVAAGVVVFFVFCCCCCVCCRRRRKKRRRNRFMDDDW</sequence>
<reference evidence="3 4" key="1">
    <citation type="journal article" date="2022" name="Nat. Ecol. Evol.">
        <title>A masculinizing supergene underlies an exaggerated male reproductive morph in a spider.</title>
        <authorList>
            <person name="Hendrickx F."/>
            <person name="De Corte Z."/>
            <person name="Sonet G."/>
            <person name="Van Belleghem S.M."/>
            <person name="Kostlbacher S."/>
            <person name="Vangestel C."/>
        </authorList>
    </citation>
    <scope>NUCLEOTIDE SEQUENCE [LARGE SCALE GENOMIC DNA]</scope>
    <source>
        <strain evidence="3">W744_W776</strain>
    </source>
</reference>
<dbReference type="PROSITE" id="PS50835">
    <property type="entry name" value="IG_LIKE"/>
    <property type="match status" value="1"/>
</dbReference>
<proteinExistence type="predicted"/>
<dbReference type="InterPro" id="IPR013783">
    <property type="entry name" value="Ig-like_fold"/>
</dbReference>
<evidence type="ECO:0000259" key="2">
    <source>
        <dbReference type="PROSITE" id="PS50835"/>
    </source>
</evidence>
<dbReference type="EMBL" id="JAFNEN010000357">
    <property type="protein sequence ID" value="KAG8184868.1"/>
    <property type="molecule type" value="Genomic_DNA"/>
</dbReference>
<dbReference type="InterPro" id="IPR003599">
    <property type="entry name" value="Ig_sub"/>
</dbReference>
<dbReference type="Gene3D" id="2.20.100.10">
    <property type="entry name" value="Thrombospondin type-1 (TSP1) repeat"/>
    <property type="match status" value="1"/>
</dbReference>
<dbReference type="InterPro" id="IPR007110">
    <property type="entry name" value="Ig-like_dom"/>
</dbReference>
<dbReference type="SUPFAM" id="SSF82895">
    <property type="entry name" value="TSP-1 type 1 repeat"/>
    <property type="match status" value="1"/>
</dbReference>
<dbReference type="InterPro" id="IPR036179">
    <property type="entry name" value="Ig-like_dom_sf"/>
</dbReference>
<dbReference type="AlphaFoldDB" id="A0AAV6UMN2"/>
<feature type="transmembrane region" description="Helical" evidence="1">
    <location>
        <begin position="304"/>
        <end position="326"/>
    </location>
</feature>
<dbReference type="Proteomes" id="UP000827092">
    <property type="component" value="Unassembled WGS sequence"/>
</dbReference>
<dbReference type="Pfam" id="PF00090">
    <property type="entry name" value="TSP_1"/>
    <property type="match status" value="1"/>
</dbReference>
<accession>A0AAV6UMN2</accession>
<evidence type="ECO:0000256" key="1">
    <source>
        <dbReference type="SAM" id="Phobius"/>
    </source>
</evidence>
<dbReference type="Gene3D" id="2.60.40.10">
    <property type="entry name" value="Immunoglobulins"/>
    <property type="match status" value="1"/>
</dbReference>
<protein>
    <recommendedName>
        <fullName evidence="2">Ig-like domain-containing protein</fullName>
    </recommendedName>
</protein>
<dbReference type="PROSITE" id="PS50092">
    <property type="entry name" value="TSP1"/>
    <property type="match status" value="1"/>
</dbReference>
<dbReference type="InterPro" id="IPR000884">
    <property type="entry name" value="TSP1_rpt"/>
</dbReference>
<name>A0AAV6UMN2_9ARAC</name>
<comment type="caution">
    <text evidence="3">The sequence shown here is derived from an EMBL/GenBank/DDBJ whole genome shotgun (WGS) entry which is preliminary data.</text>
</comment>
<keyword evidence="1" id="KW-0812">Transmembrane</keyword>
<dbReference type="InterPro" id="IPR036383">
    <property type="entry name" value="TSP1_rpt_sf"/>
</dbReference>
<dbReference type="SMART" id="SM00209">
    <property type="entry name" value="TSP1"/>
    <property type="match status" value="1"/>
</dbReference>
<dbReference type="SMART" id="SM00409">
    <property type="entry name" value="IG"/>
    <property type="match status" value="2"/>
</dbReference>
<evidence type="ECO:0000313" key="3">
    <source>
        <dbReference type="EMBL" id="KAG8184868.1"/>
    </source>
</evidence>
<gene>
    <name evidence="3" type="ORF">JTE90_016209</name>
</gene>
<organism evidence="3 4">
    <name type="scientific">Oedothorax gibbosus</name>
    <dbReference type="NCBI Taxonomy" id="931172"/>
    <lineage>
        <taxon>Eukaryota</taxon>
        <taxon>Metazoa</taxon>
        <taxon>Ecdysozoa</taxon>
        <taxon>Arthropoda</taxon>
        <taxon>Chelicerata</taxon>
        <taxon>Arachnida</taxon>
        <taxon>Araneae</taxon>
        <taxon>Araneomorphae</taxon>
        <taxon>Entelegynae</taxon>
        <taxon>Araneoidea</taxon>
        <taxon>Linyphiidae</taxon>
        <taxon>Erigoninae</taxon>
        <taxon>Oedothorax</taxon>
    </lineage>
</organism>
<keyword evidence="1" id="KW-0472">Membrane</keyword>
<keyword evidence="4" id="KW-1185">Reference proteome</keyword>
<feature type="domain" description="Ig-like" evidence="2">
    <location>
        <begin position="82"/>
        <end position="185"/>
    </location>
</feature>